<evidence type="ECO:0000256" key="1">
    <source>
        <dbReference type="ARBA" id="ARBA00001426"/>
    </source>
</evidence>
<organism evidence="5">
    <name type="scientific">marine metagenome</name>
    <dbReference type="NCBI Taxonomy" id="408172"/>
    <lineage>
        <taxon>unclassified sequences</taxon>
        <taxon>metagenomes</taxon>
        <taxon>ecological metagenomes</taxon>
    </lineage>
</organism>
<feature type="non-terminal residue" evidence="5">
    <location>
        <position position="1"/>
    </location>
</feature>
<evidence type="ECO:0000256" key="2">
    <source>
        <dbReference type="ARBA" id="ARBA00005183"/>
    </source>
</evidence>
<dbReference type="GO" id="GO:0008872">
    <property type="term" value="F:glucarate dehydratase activity"/>
    <property type="evidence" value="ECO:0007669"/>
    <property type="project" value="UniProtKB-EC"/>
</dbReference>
<dbReference type="Gene3D" id="3.20.20.120">
    <property type="entry name" value="Enolase-like C-terminal domain"/>
    <property type="match status" value="1"/>
</dbReference>
<dbReference type="PANTHER" id="PTHR48080:SF4">
    <property type="entry name" value="GLUCARATE DEHYDRATASE"/>
    <property type="match status" value="1"/>
</dbReference>
<proteinExistence type="predicted"/>
<sequence length="288" mass="31460">VSKIRRIIVQAYTYQLDDFGPSIGTYAPGVSIEISKFIVTIETEDGLQGSYAPHYGATQHALAQVNEMAPGLIGQSAEQRELIFERLKLGFRHFDKTGIAALDTALWDLAGKKHGASISTLLGGYRERLPVYASTTPGQKTPGGLDSIEKYADFAQLCGERGIPAFKIHSFFDGDPKAEIAIMQAVRKRVGDSMKLMTDPASSLPSFMAAVEVGRACDDLEFFWFEDPYRDASSSATAQKRLRGFIQTPMLVAEHIRGFEQKADFVLSGGTDIMHINPELDGGITGTM</sequence>
<evidence type="ECO:0000259" key="4">
    <source>
        <dbReference type="SMART" id="SM00922"/>
    </source>
</evidence>
<dbReference type="Gene3D" id="3.30.390.10">
    <property type="entry name" value="Enolase-like, N-terminal domain"/>
    <property type="match status" value="1"/>
</dbReference>
<dbReference type="Pfam" id="PF13378">
    <property type="entry name" value="MR_MLE_C"/>
    <property type="match status" value="1"/>
</dbReference>
<gene>
    <name evidence="5" type="ORF">METZ01_LOCUS293017</name>
</gene>
<dbReference type="InterPro" id="IPR013341">
    <property type="entry name" value="Mandelate_racemase_N_dom"/>
</dbReference>
<dbReference type="InterPro" id="IPR034593">
    <property type="entry name" value="DgoD-like"/>
</dbReference>
<dbReference type="InterPro" id="IPR013342">
    <property type="entry name" value="Mandelate_racemase_C"/>
</dbReference>
<dbReference type="InterPro" id="IPR029065">
    <property type="entry name" value="Enolase_C-like"/>
</dbReference>
<feature type="domain" description="Mandelate racemase/muconate lactonizing enzyme C-terminal" evidence="4">
    <location>
        <begin position="148"/>
        <end position="249"/>
    </location>
</feature>
<dbReference type="InterPro" id="IPR036849">
    <property type="entry name" value="Enolase-like_C_sf"/>
</dbReference>
<comment type="pathway">
    <text evidence="2">Carbohydrate acid metabolism; D-glucarate degradation; 2,5-dioxopentanoate from D-glucarate: step 1/2.</text>
</comment>
<dbReference type="Pfam" id="PF02746">
    <property type="entry name" value="MR_MLE_N"/>
    <property type="match status" value="1"/>
</dbReference>
<dbReference type="SUPFAM" id="SSF54826">
    <property type="entry name" value="Enolase N-terminal domain-like"/>
    <property type="match status" value="1"/>
</dbReference>
<dbReference type="SMART" id="SM00922">
    <property type="entry name" value="MR_MLE"/>
    <property type="match status" value="1"/>
</dbReference>
<name>A0A382LUK7_9ZZZZ</name>
<dbReference type="AlphaFoldDB" id="A0A382LUK7"/>
<dbReference type="PANTHER" id="PTHR48080">
    <property type="entry name" value="D-GALACTONATE DEHYDRATASE-RELATED"/>
    <property type="match status" value="1"/>
</dbReference>
<accession>A0A382LUK7</accession>
<dbReference type="EMBL" id="UINC01089239">
    <property type="protein sequence ID" value="SVC40163.1"/>
    <property type="molecule type" value="Genomic_DNA"/>
</dbReference>
<feature type="non-terminal residue" evidence="5">
    <location>
        <position position="288"/>
    </location>
</feature>
<dbReference type="SFLD" id="SFLDS00001">
    <property type="entry name" value="Enolase"/>
    <property type="match status" value="1"/>
</dbReference>
<protein>
    <recommendedName>
        <fullName evidence="3">glucarate dehydratase</fullName>
        <ecNumber evidence="3">4.2.1.40</ecNumber>
    </recommendedName>
</protein>
<comment type="catalytic activity">
    <reaction evidence="1">
        <text>D-glucarate = 5-dehydro-4-deoxy-D-glucarate + H2O</text>
        <dbReference type="Rhea" id="RHEA:14573"/>
        <dbReference type="ChEBI" id="CHEBI:15377"/>
        <dbReference type="ChEBI" id="CHEBI:30612"/>
        <dbReference type="ChEBI" id="CHEBI:42819"/>
        <dbReference type="EC" id="4.2.1.40"/>
    </reaction>
</comment>
<dbReference type="InterPro" id="IPR029017">
    <property type="entry name" value="Enolase-like_N"/>
</dbReference>
<reference evidence="5" key="1">
    <citation type="submission" date="2018-05" db="EMBL/GenBank/DDBJ databases">
        <authorList>
            <person name="Lanie J.A."/>
            <person name="Ng W.-L."/>
            <person name="Kazmierczak K.M."/>
            <person name="Andrzejewski T.M."/>
            <person name="Davidsen T.M."/>
            <person name="Wayne K.J."/>
            <person name="Tettelin H."/>
            <person name="Glass J.I."/>
            <person name="Rusch D."/>
            <person name="Podicherti R."/>
            <person name="Tsui H.-C.T."/>
            <person name="Winkler M.E."/>
        </authorList>
    </citation>
    <scope>NUCLEOTIDE SEQUENCE</scope>
</reference>
<dbReference type="EC" id="4.2.1.40" evidence="3"/>
<evidence type="ECO:0000256" key="3">
    <source>
        <dbReference type="ARBA" id="ARBA00011973"/>
    </source>
</evidence>
<evidence type="ECO:0000313" key="5">
    <source>
        <dbReference type="EMBL" id="SVC40163.1"/>
    </source>
</evidence>
<dbReference type="SUPFAM" id="SSF51604">
    <property type="entry name" value="Enolase C-terminal domain-like"/>
    <property type="match status" value="1"/>
</dbReference>